<keyword evidence="6" id="KW-1185">Reference proteome</keyword>
<dbReference type="Proteomes" id="UP001145799">
    <property type="component" value="Unassembled WGS sequence"/>
</dbReference>
<evidence type="ECO:0000313" key="6">
    <source>
        <dbReference type="Proteomes" id="UP001183604"/>
    </source>
</evidence>
<reference evidence="3" key="1">
    <citation type="submission" date="2022-12" db="EMBL/GenBank/DDBJ databases">
        <title>Gycomyces niveus sp.nov., a novel actinomycete isolated from soil in Shouguang.</title>
        <authorList>
            <person name="Yang X."/>
        </authorList>
    </citation>
    <scope>NUCLEOTIDE SEQUENCE</scope>
    <source>
        <strain evidence="3">DSM 44724</strain>
    </source>
</reference>
<reference evidence="4 6" key="2">
    <citation type="submission" date="2023-07" db="EMBL/GenBank/DDBJ databases">
        <title>Sequencing the genomes of 1000 actinobacteria strains.</title>
        <authorList>
            <person name="Klenk H.-P."/>
        </authorList>
    </citation>
    <scope>NUCLEOTIDE SEQUENCE [LARGE SCALE GENOMIC DNA]</scope>
    <source>
        <strain evidence="4 6">DSM 44724</strain>
    </source>
</reference>
<dbReference type="RefSeq" id="WP_270120430.1">
    <property type="nucleotide sequence ID" value="NZ_BAAAOM010000001.1"/>
</dbReference>
<comment type="caution">
    <text evidence="3">The sequence shown here is derived from an EMBL/GenBank/DDBJ whole genome shotgun (WGS) entry which is preliminary data.</text>
</comment>
<dbReference type="AlphaFoldDB" id="A0A9X3SUW0"/>
<proteinExistence type="predicted"/>
<dbReference type="Proteomes" id="UP001183604">
    <property type="component" value="Unassembled WGS sequence"/>
</dbReference>
<dbReference type="Gene3D" id="2.60.120.200">
    <property type="match status" value="1"/>
</dbReference>
<dbReference type="EMBL" id="JAPZVQ010000001">
    <property type="protein sequence ID" value="MDA1384047.1"/>
    <property type="molecule type" value="Genomic_DNA"/>
</dbReference>
<dbReference type="PROSITE" id="PS51318">
    <property type="entry name" value="TAT"/>
    <property type="match status" value="1"/>
</dbReference>
<protein>
    <submittedName>
        <fullName evidence="3">DUF6250 domain-containing protein</fullName>
    </submittedName>
</protein>
<feature type="chain" id="PRO_5040938007" evidence="1">
    <location>
        <begin position="28"/>
        <end position="239"/>
    </location>
</feature>
<feature type="signal peptide" evidence="1">
    <location>
        <begin position="1"/>
        <end position="27"/>
    </location>
</feature>
<sequence length="239" mass="26832">MRLTRRSLAALGAAATAALIAPAAAQADPAANRGHWHLAARDDFRHGLRHWTAELENGGTVEAERGKLIVDVPAGATIWYRHLLEGPSAVEYTAVPISAGGPNDRVSDLNTFWGARDVRSPDDLFATIRGGALAEYDYLKTYYVGFGGNYNTTTRFRRYVGEPGNRPLIYDRTEPLLTANEPHRVRQIVDGQRVQYWINGSLLFDYTDPEPYTDGWFALRTTWSHLEISDFKVWKRRPS</sequence>
<dbReference type="Pfam" id="PF19763">
    <property type="entry name" value="DUF6250"/>
    <property type="match status" value="1"/>
</dbReference>
<organism evidence="3 5">
    <name type="scientific">Glycomyces lechevalierae</name>
    <dbReference type="NCBI Taxonomy" id="256034"/>
    <lineage>
        <taxon>Bacteria</taxon>
        <taxon>Bacillati</taxon>
        <taxon>Actinomycetota</taxon>
        <taxon>Actinomycetes</taxon>
        <taxon>Glycomycetales</taxon>
        <taxon>Glycomycetaceae</taxon>
        <taxon>Glycomyces</taxon>
    </lineage>
</organism>
<evidence type="ECO:0000259" key="2">
    <source>
        <dbReference type="Pfam" id="PF19763"/>
    </source>
</evidence>
<keyword evidence="1" id="KW-0732">Signal</keyword>
<evidence type="ECO:0000313" key="5">
    <source>
        <dbReference type="Proteomes" id="UP001145799"/>
    </source>
</evidence>
<name>A0A9X3SUW0_9ACTN</name>
<feature type="domain" description="DUF6250" evidence="2">
    <location>
        <begin position="70"/>
        <end position="231"/>
    </location>
</feature>
<dbReference type="InterPro" id="IPR006311">
    <property type="entry name" value="TAT_signal"/>
</dbReference>
<evidence type="ECO:0000256" key="1">
    <source>
        <dbReference type="SAM" id="SignalP"/>
    </source>
</evidence>
<gene>
    <name evidence="4" type="ORF">J2S69_004677</name>
    <name evidence="3" type="ORF">O2L01_03530</name>
</gene>
<dbReference type="EMBL" id="JAVDYD010000001">
    <property type="protein sequence ID" value="MDR7340958.1"/>
    <property type="molecule type" value="Genomic_DNA"/>
</dbReference>
<dbReference type="InterPro" id="IPR046217">
    <property type="entry name" value="DUF6250"/>
</dbReference>
<evidence type="ECO:0000313" key="3">
    <source>
        <dbReference type="EMBL" id="MDA1384047.1"/>
    </source>
</evidence>
<accession>A0A9X3SUW0</accession>
<evidence type="ECO:0000313" key="4">
    <source>
        <dbReference type="EMBL" id="MDR7340958.1"/>
    </source>
</evidence>